<dbReference type="PROSITE" id="PS00018">
    <property type="entry name" value="EF_HAND_1"/>
    <property type="match status" value="1"/>
</dbReference>
<dbReference type="Proteomes" id="UP001595748">
    <property type="component" value="Unassembled WGS sequence"/>
</dbReference>
<gene>
    <name evidence="4" type="ORF">ACFOPQ_14470</name>
</gene>
<reference evidence="5" key="1">
    <citation type="journal article" date="2019" name="Int. J. Syst. Evol. Microbiol.">
        <title>The Global Catalogue of Microorganisms (GCM) 10K type strain sequencing project: providing services to taxonomists for standard genome sequencing and annotation.</title>
        <authorList>
            <consortium name="The Broad Institute Genomics Platform"/>
            <consortium name="The Broad Institute Genome Sequencing Center for Infectious Disease"/>
            <person name="Wu L."/>
            <person name="Ma J."/>
        </authorList>
    </citation>
    <scope>NUCLEOTIDE SEQUENCE [LARGE SCALE GENOMIC DNA]</scope>
    <source>
        <strain evidence="5">CCTCC AB 2013263</strain>
    </source>
</reference>
<dbReference type="EMBL" id="JBHRZF010000168">
    <property type="protein sequence ID" value="MFC3861970.1"/>
    <property type="molecule type" value="Genomic_DNA"/>
</dbReference>
<accession>A0ABV8ACP8</accession>
<feature type="compositionally biased region" description="Pro residues" evidence="1">
    <location>
        <begin position="195"/>
        <end position="206"/>
    </location>
</feature>
<protein>
    <recommendedName>
        <fullName evidence="3">EF-hand domain-containing protein</fullName>
    </recommendedName>
</protein>
<dbReference type="Gene3D" id="1.10.1330.10">
    <property type="entry name" value="Dockerin domain"/>
    <property type="match status" value="1"/>
</dbReference>
<dbReference type="CDD" id="cd14254">
    <property type="entry name" value="Dockerin_II"/>
    <property type="match status" value="1"/>
</dbReference>
<dbReference type="PROSITE" id="PS50222">
    <property type="entry name" value="EF_HAND_2"/>
    <property type="match status" value="1"/>
</dbReference>
<feature type="signal peptide" evidence="2">
    <location>
        <begin position="1"/>
        <end position="17"/>
    </location>
</feature>
<feature type="compositionally biased region" description="Pro residues" evidence="1">
    <location>
        <begin position="259"/>
        <end position="275"/>
    </location>
</feature>
<name>A0ABV8ACP8_9DEIO</name>
<evidence type="ECO:0000313" key="4">
    <source>
        <dbReference type="EMBL" id="MFC3861970.1"/>
    </source>
</evidence>
<evidence type="ECO:0000313" key="5">
    <source>
        <dbReference type="Proteomes" id="UP001595748"/>
    </source>
</evidence>
<feature type="domain" description="EF-hand" evidence="3">
    <location>
        <begin position="113"/>
        <end position="148"/>
    </location>
</feature>
<feature type="region of interest" description="Disordered" evidence="1">
    <location>
        <begin position="176"/>
        <end position="275"/>
    </location>
</feature>
<feature type="chain" id="PRO_5045337502" description="EF-hand domain-containing protein" evidence="2">
    <location>
        <begin position="18"/>
        <end position="275"/>
    </location>
</feature>
<sequence length="275" mass="27350">MKRAWLLGALLLGSAQAAGIKVRPQGEALVQAVQAAIAALSTKDVPMTLDATSGPTITVGGVGVSAAPFNPDAISRVVTVGSERRIEINPQGPVPLAEAVKQALMTELKLKEWTPAAAQQRFGGADLNGDGVIDLADLAVLMANFGTSTGAAGDLNQDRKVDDADLRMFSVLYSKAIAEPPPPPPAQPATTPATPATPAPTTPAPTTPATTTPATTTPATTTSGAGTGGTSAPTTPTSPAAAPTAPGTTTPAPTDSPATPVPTTPDPATPPPSRP</sequence>
<proteinExistence type="predicted"/>
<keyword evidence="5" id="KW-1185">Reference proteome</keyword>
<dbReference type="SUPFAM" id="SSF63446">
    <property type="entry name" value="Type I dockerin domain"/>
    <property type="match status" value="1"/>
</dbReference>
<feature type="compositionally biased region" description="Low complexity" evidence="1">
    <location>
        <begin position="207"/>
        <end position="258"/>
    </location>
</feature>
<dbReference type="InterPro" id="IPR036439">
    <property type="entry name" value="Dockerin_dom_sf"/>
</dbReference>
<dbReference type="InterPro" id="IPR018247">
    <property type="entry name" value="EF_Hand_1_Ca_BS"/>
</dbReference>
<dbReference type="InterPro" id="IPR002048">
    <property type="entry name" value="EF_hand_dom"/>
</dbReference>
<evidence type="ECO:0000256" key="2">
    <source>
        <dbReference type="SAM" id="SignalP"/>
    </source>
</evidence>
<evidence type="ECO:0000259" key="3">
    <source>
        <dbReference type="PROSITE" id="PS50222"/>
    </source>
</evidence>
<evidence type="ECO:0000256" key="1">
    <source>
        <dbReference type="SAM" id="MobiDB-lite"/>
    </source>
</evidence>
<keyword evidence="2" id="KW-0732">Signal</keyword>
<dbReference type="RefSeq" id="WP_380079389.1">
    <property type="nucleotide sequence ID" value="NZ_JBHRZF010000168.1"/>
</dbReference>
<comment type="caution">
    <text evidence="4">The sequence shown here is derived from an EMBL/GenBank/DDBJ whole genome shotgun (WGS) entry which is preliminary data.</text>
</comment>
<organism evidence="4 5">
    <name type="scientific">Deinococcus antarcticus</name>
    <dbReference type="NCBI Taxonomy" id="1298767"/>
    <lineage>
        <taxon>Bacteria</taxon>
        <taxon>Thermotogati</taxon>
        <taxon>Deinococcota</taxon>
        <taxon>Deinococci</taxon>
        <taxon>Deinococcales</taxon>
        <taxon>Deinococcaceae</taxon>
        <taxon>Deinococcus</taxon>
    </lineage>
</organism>
<dbReference type="PRINTS" id="PR01217">
    <property type="entry name" value="PRICHEXTENSN"/>
</dbReference>